<evidence type="ECO:0000313" key="1">
    <source>
        <dbReference type="EMBL" id="KFI54667.1"/>
    </source>
</evidence>
<comment type="caution">
    <text evidence="1">The sequence shown here is derived from an EMBL/GenBank/DDBJ whole genome shotgun (WGS) entry which is preliminary data.</text>
</comment>
<evidence type="ECO:0000313" key="2">
    <source>
        <dbReference type="Proteomes" id="UP000029072"/>
    </source>
</evidence>
<name>A0A087A7B7_9BIFI</name>
<protein>
    <recommendedName>
        <fullName evidence="3">XRE family transcriptional regulator</fullName>
    </recommendedName>
</protein>
<accession>A0A087A7B7</accession>
<dbReference type="RefSeq" id="WP_043167496.1">
    <property type="nucleotide sequence ID" value="NZ_JDUV01000028.1"/>
</dbReference>
<sequence length="100" mass="10864">MDFSEFDALPLRGEHVIVLDEPYHGGIRDMPRLEDVSRIVGGCLNESGWSAAKVADRACVSASVVENMTDGHPVPLAEAMRVFDVVGVKPVRVPAEYLEA</sequence>
<dbReference type="Proteomes" id="UP000029072">
    <property type="component" value="Unassembled WGS sequence"/>
</dbReference>
<proteinExistence type="predicted"/>
<evidence type="ECO:0008006" key="3">
    <source>
        <dbReference type="Google" id="ProtNLM"/>
    </source>
</evidence>
<organism evidence="1 2">
    <name type="scientific">Bifidobacterium callitrichos DSM 23973</name>
    <dbReference type="NCBI Taxonomy" id="1437609"/>
    <lineage>
        <taxon>Bacteria</taxon>
        <taxon>Bacillati</taxon>
        <taxon>Actinomycetota</taxon>
        <taxon>Actinomycetes</taxon>
        <taxon>Bifidobacteriales</taxon>
        <taxon>Bifidobacteriaceae</taxon>
        <taxon>Bifidobacterium</taxon>
    </lineage>
</organism>
<gene>
    <name evidence="1" type="ORF">BCAL_0926</name>
</gene>
<dbReference type="AlphaFoldDB" id="A0A087A7B7"/>
<dbReference type="EMBL" id="JGYS01000007">
    <property type="protein sequence ID" value="KFI54667.1"/>
    <property type="molecule type" value="Genomic_DNA"/>
</dbReference>
<reference evidence="1 2" key="1">
    <citation type="submission" date="2014-03" db="EMBL/GenBank/DDBJ databases">
        <title>Genomics of Bifidobacteria.</title>
        <authorList>
            <person name="Ventura M."/>
            <person name="Milani C."/>
            <person name="Lugli G.A."/>
        </authorList>
    </citation>
    <scope>NUCLEOTIDE SEQUENCE [LARGE SCALE GENOMIC DNA]</scope>
    <source>
        <strain evidence="1 2">DSM 23973</strain>
    </source>
</reference>